<evidence type="ECO:0000313" key="1">
    <source>
        <dbReference type="EnsemblMetazoa" id="AQUA015074-PA"/>
    </source>
</evidence>
<dbReference type="EnsemblMetazoa" id="AQUA015074-RA">
    <property type="protein sequence ID" value="AQUA015074-PA"/>
    <property type="gene ID" value="AQUA015074"/>
</dbReference>
<organism evidence="1 2">
    <name type="scientific">Anopheles quadriannulatus</name>
    <name type="common">Mosquito</name>
    <dbReference type="NCBI Taxonomy" id="34691"/>
    <lineage>
        <taxon>Eukaryota</taxon>
        <taxon>Metazoa</taxon>
        <taxon>Ecdysozoa</taxon>
        <taxon>Arthropoda</taxon>
        <taxon>Hexapoda</taxon>
        <taxon>Insecta</taxon>
        <taxon>Pterygota</taxon>
        <taxon>Neoptera</taxon>
        <taxon>Endopterygota</taxon>
        <taxon>Diptera</taxon>
        <taxon>Nematocera</taxon>
        <taxon>Culicoidea</taxon>
        <taxon>Culicidae</taxon>
        <taxon>Anophelinae</taxon>
        <taxon>Anopheles</taxon>
    </lineage>
</organism>
<dbReference type="Proteomes" id="UP000076407">
    <property type="component" value="Unassembled WGS sequence"/>
</dbReference>
<reference evidence="1" key="1">
    <citation type="submission" date="2020-05" db="UniProtKB">
        <authorList>
            <consortium name="EnsemblMetazoa"/>
        </authorList>
    </citation>
    <scope>IDENTIFICATION</scope>
    <source>
        <strain evidence="1">SANGQUA</strain>
    </source>
</reference>
<dbReference type="VEuPathDB" id="VectorBase:AQUA015074"/>
<protein>
    <submittedName>
        <fullName evidence="1">Uncharacterized protein</fullName>
    </submittedName>
</protein>
<sequence>LVSSSRYWPSRTRTRLVSIVPYRPTGAFNCSLEIWMECMMEQLRFTR</sequence>
<name>A0A182XTD0_ANOQN</name>
<proteinExistence type="predicted"/>
<keyword evidence="2" id="KW-1185">Reference proteome</keyword>
<accession>A0A182XTD0</accession>
<evidence type="ECO:0000313" key="2">
    <source>
        <dbReference type="Proteomes" id="UP000076407"/>
    </source>
</evidence>
<dbReference type="AlphaFoldDB" id="A0A182XTD0"/>